<gene>
    <name evidence="6" type="ORF">SDC9_212220</name>
</gene>
<evidence type="ECO:0000256" key="3">
    <source>
        <dbReference type="ARBA" id="ARBA00023136"/>
    </source>
</evidence>
<accession>A0A645JL95</accession>
<organism evidence="6">
    <name type="scientific">bioreactor metagenome</name>
    <dbReference type="NCBI Taxonomy" id="1076179"/>
    <lineage>
        <taxon>unclassified sequences</taxon>
        <taxon>metagenomes</taxon>
        <taxon>ecological metagenomes</taxon>
    </lineage>
</organism>
<dbReference type="SUPFAM" id="SSF48452">
    <property type="entry name" value="TPR-like"/>
    <property type="match status" value="1"/>
</dbReference>
<dbReference type="AlphaFoldDB" id="A0A645JL95"/>
<reference evidence="6" key="1">
    <citation type="submission" date="2019-08" db="EMBL/GenBank/DDBJ databases">
        <authorList>
            <person name="Kucharzyk K."/>
            <person name="Murdoch R.W."/>
            <person name="Higgins S."/>
            <person name="Loffler F."/>
        </authorList>
    </citation>
    <scope>NUCLEOTIDE SEQUENCE</scope>
</reference>
<proteinExistence type="predicted"/>
<protein>
    <recommendedName>
        <fullName evidence="5">RagB/SusD domain-containing protein</fullName>
    </recommendedName>
</protein>
<comment type="caution">
    <text evidence="6">The sequence shown here is derived from an EMBL/GenBank/DDBJ whole genome shotgun (WGS) entry which is preliminary data.</text>
</comment>
<name>A0A645JL95_9ZZZZ</name>
<dbReference type="GO" id="GO:0009279">
    <property type="term" value="C:cell outer membrane"/>
    <property type="evidence" value="ECO:0007669"/>
    <property type="project" value="UniProtKB-SubCell"/>
</dbReference>
<evidence type="ECO:0000313" key="6">
    <source>
        <dbReference type="EMBL" id="MPN64448.1"/>
    </source>
</evidence>
<sequence length="108" mass="12734">MLAECYNAQNNPAGVKTYIDLIRRRAYGRTYPEFTYVDKETSEMAILREYAIEFIAEGKYWYHLRRMNNGSEALKLVKNNDPIFLLWPIDVSTMSKDPLLEQNEAYKN</sequence>
<dbReference type="Pfam" id="PF07980">
    <property type="entry name" value="SusD_RagB"/>
    <property type="match status" value="1"/>
</dbReference>
<feature type="domain" description="RagB/SusD" evidence="5">
    <location>
        <begin position="1"/>
        <end position="80"/>
    </location>
</feature>
<dbReference type="InterPro" id="IPR012944">
    <property type="entry name" value="SusD_RagB_dom"/>
</dbReference>
<evidence type="ECO:0000259" key="5">
    <source>
        <dbReference type="Pfam" id="PF07980"/>
    </source>
</evidence>
<keyword evidence="4" id="KW-0998">Cell outer membrane</keyword>
<evidence type="ECO:0000256" key="1">
    <source>
        <dbReference type="ARBA" id="ARBA00004442"/>
    </source>
</evidence>
<dbReference type="Gene3D" id="1.25.40.390">
    <property type="match status" value="1"/>
</dbReference>
<keyword evidence="2" id="KW-0732">Signal</keyword>
<keyword evidence="3" id="KW-0472">Membrane</keyword>
<dbReference type="InterPro" id="IPR011990">
    <property type="entry name" value="TPR-like_helical_dom_sf"/>
</dbReference>
<evidence type="ECO:0000256" key="2">
    <source>
        <dbReference type="ARBA" id="ARBA00022729"/>
    </source>
</evidence>
<comment type="subcellular location">
    <subcellularLocation>
        <location evidence="1">Cell outer membrane</location>
    </subcellularLocation>
</comment>
<evidence type="ECO:0000256" key="4">
    <source>
        <dbReference type="ARBA" id="ARBA00023237"/>
    </source>
</evidence>
<dbReference type="EMBL" id="VSSQ01145334">
    <property type="protein sequence ID" value="MPN64448.1"/>
    <property type="molecule type" value="Genomic_DNA"/>
</dbReference>